<dbReference type="OrthoDB" id="3639251at2759"/>
<protein>
    <submittedName>
        <fullName evidence="3">Uncharacterized protein</fullName>
    </submittedName>
</protein>
<evidence type="ECO:0000313" key="4">
    <source>
        <dbReference type="Proteomes" id="UP000800200"/>
    </source>
</evidence>
<evidence type="ECO:0000313" key="3">
    <source>
        <dbReference type="EMBL" id="KAF2194454.1"/>
    </source>
</evidence>
<dbReference type="Proteomes" id="UP000800200">
    <property type="component" value="Unassembled WGS sequence"/>
</dbReference>
<organism evidence="3 4">
    <name type="scientific">Zopfia rhizophila CBS 207.26</name>
    <dbReference type="NCBI Taxonomy" id="1314779"/>
    <lineage>
        <taxon>Eukaryota</taxon>
        <taxon>Fungi</taxon>
        <taxon>Dikarya</taxon>
        <taxon>Ascomycota</taxon>
        <taxon>Pezizomycotina</taxon>
        <taxon>Dothideomycetes</taxon>
        <taxon>Dothideomycetes incertae sedis</taxon>
        <taxon>Zopfiaceae</taxon>
        <taxon>Zopfia</taxon>
    </lineage>
</organism>
<keyword evidence="2" id="KW-0732">Signal</keyword>
<reference evidence="3" key="1">
    <citation type="journal article" date="2020" name="Stud. Mycol.">
        <title>101 Dothideomycetes genomes: a test case for predicting lifestyles and emergence of pathogens.</title>
        <authorList>
            <person name="Haridas S."/>
            <person name="Albert R."/>
            <person name="Binder M."/>
            <person name="Bloem J."/>
            <person name="Labutti K."/>
            <person name="Salamov A."/>
            <person name="Andreopoulos B."/>
            <person name="Baker S."/>
            <person name="Barry K."/>
            <person name="Bills G."/>
            <person name="Bluhm B."/>
            <person name="Cannon C."/>
            <person name="Castanera R."/>
            <person name="Culley D."/>
            <person name="Daum C."/>
            <person name="Ezra D."/>
            <person name="Gonzalez J."/>
            <person name="Henrissat B."/>
            <person name="Kuo A."/>
            <person name="Liang C."/>
            <person name="Lipzen A."/>
            <person name="Lutzoni F."/>
            <person name="Magnuson J."/>
            <person name="Mondo S."/>
            <person name="Nolan M."/>
            <person name="Ohm R."/>
            <person name="Pangilinan J."/>
            <person name="Park H.-J."/>
            <person name="Ramirez L."/>
            <person name="Alfaro M."/>
            <person name="Sun H."/>
            <person name="Tritt A."/>
            <person name="Yoshinaga Y."/>
            <person name="Zwiers L.-H."/>
            <person name="Turgeon B."/>
            <person name="Goodwin S."/>
            <person name="Spatafora J."/>
            <person name="Crous P."/>
            <person name="Grigoriev I."/>
        </authorList>
    </citation>
    <scope>NUCLEOTIDE SEQUENCE</scope>
    <source>
        <strain evidence="3">CBS 207.26</strain>
    </source>
</reference>
<name>A0A6A6ESB0_9PEZI</name>
<keyword evidence="1" id="KW-0812">Transmembrane</keyword>
<evidence type="ECO:0000256" key="1">
    <source>
        <dbReference type="SAM" id="Phobius"/>
    </source>
</evidence>
<proteinExistence type="predicted"/>
<dbReference type="AlphaFoldDB" id="A0A6A6ESB0"/>
<dbReference type="EMBL" id="ML994611">
    <property type="protein sequence ID" value="KAF2194454.1"/>
    <property type="molecule type" value="Genomic_DNA"/>
</dbReference>
<keyword evidence="1" id="KW-0472">Membrane</keyword>
<keyword evidence="4" id="KW-1185">Reference proteome</keyword>
<feature type="transmembrane region" description="Helical" evidence="1">
    <location>
        <begin position="45"/>
        <end position="69"/>
    </location>
</feature>
<sequence length="70" mass="7822">MMKLRGLWILVLSLAVRQLAAQLFTYYMPGYLKGVYLDVKNLRDKYGIIVGVAGPDSVVFGGAITCVLWR</sequence>
<accession>A0A6A6ESB0</accession>
<feature type="signal peptide" evidence="2">
    <location>
        <begin position="1"/>
        <end position="21"/>
    </location>
</feature>
<evidence type="ECO:0000256" key="2">
    <source>
        <dbReference type="SAM" id="SignalP"/>
    </source>
</evidence>
<gene>
    <name evidence="3" type="ORF">K469DRAFT_127624</name>
</gene>
<feature type="chain" id="PRO_5025449158" evidence="2">
    <location>
        <begin position="22"/>
        <end position="70"/>
    </location>
</feature>
<keyword evidence="1" id="KW-1133">Transmembrane helix</keyword>